<dbReference type="Proteomes" id="UP000799444">
    <property type="component" value="Unassembled WGS sequence"/>
</dbReference>
<dbReference type="OrthoDB" id="4703at2759"/>
<comment type="caution">
    <text evidence="5">The sequence shown here is derived from an EMBL/GenBank/DDBJ whole genome shotgun (WGS) entry which is preliminary data.</text>
</comment>
<evidence type="ECO:0000313" key="5">
    <source>
        <dbReference type="EMBL" id="KAF2727673.1"/>
    </source>
</evidence>
<protein>
    <recommendedName>
        <fullName evidence="7">Transcription factor TFIIIC complex subunit Tfc6</fullName>
    </recommendedName>
</protein>
<organism evidence="5 6">
    <name type="scientific">Polyplosphaeria fusca</name>
    <dbReference type="NCBI Taxonomy" id="682080"/>
    <lineage>
        <taxon>Eukaryota</taxon>
        <taxon>Fungi</taxon>
        <taxon>Dikarya</taxon>
        <taxon>Ascomycota</taxon>
        <taxon>Pezizomycotina</taxon>
        <taxon>Dothideomycetes</taxon>
        <taxon>Pleosporomycetidae</taxon>
        <taxon>Pleosporales</taxon>
        <taxon>Tetraplosphaeriaceae</taxon>
        <taxon>Polyplosphaeria</taxon>
    </lineage>
</organism>
<evidence type="ECO:0000313" key="6">
    <source>
        <dbReference type="Proteomes" id="UP000799444"/>
    </source>
</evidence>
<dbReference type="Gene3D" id="2.130.10.10">
    <property type="entry name" value="YVTN repeat-like/Quinoprotein amine dehydrogenase"/>
    <property type="match status" value="1"/>
</dbReference>
<dbReference type="InterPro" id="IPR036322">
    <property type="entry name" value="WD40_repeat_dom_sf"/>
</dbReference>
<evidence type="ECO:0000256" key="1">
    <source>
        <dbReference type="ARBA" id="ARBA00004123"/>
    </source>
</evidence>
<evidence type="ECO:0000256" key="2">
    <source>
        <dbReference type="ARBA" id="ARBA00023163"/>
    </source>
</evidence>
<feature type="compositionally biased region" description="Polar residues" evidence="4">
    <location>
        <begin position="94"/>
        <end position="116"/>
    </location>
</feature>
<comment type="subcellular location">
    <subcellularLocation>
        <location evidence="1">Nucleus</location>
    </subcellularLocation>
</comment>
<dbReference type="AlphaFoldDB" id="A0A9P4QLI2"/>
<proteinExistence type="predicted"/>
<dbReference type="InterPro" id="IPR015943">
    <property type="entry name" value="WD40/YVTN_repeat-like_dom_sf"/>
</dbReference>
<dbReference type="PANTHER" id="PTHR15052">
    <property type="entry name" value="RNA POLYMERASE III TRANSCRIPTION INITIATION FACTOR COMPLEX SUBUNIT"/>
    <property type="match status" value="1"/>
</dbReference>
<keyword evidence="6" id="KW-1185">Reference proteome</keyword>
<dbReference type="PANTHER" id="PTHR15052:SF2">
    <property type="entry name" value="GENERAL TRANSCRIPTION FACTOR 3C POLYPEPTIDE 2"/>
    <property type="match status" value="1"/>
</dbReference>
<sequence>MPRARLQRRAAQAKNYEYRQYEEDVSRIVAEDGGSEEEPYYMVKLRPEDDGAADEYMGAAEQHEDMMALDEAEGVEETGSQVPIGAESTPPITPTRTSGSRNSRPSQTPNRASTTKAKTRGVNELRDRGPDVIAKTGGQHNRLKILFGPTEEEKRRTLLTRDHWSTQETLPERDAGGLRHSYNTSEEARKREIQNVQKWYDRVGKKSFSQRQKSTSLARETGEGYLANSGSTDINMLMGAFATPRMYTLKQGQHLSTALPFLNRENRHGWMLYLGTGIQDAQWAPHEHERTQYLAVAVEQKRMTGHQNKLLEYSKAPAFNPTKQFPASIQIWALEPTPTCLPSDRIPPRLAYVICAEWGAPEQFRWCPFVPDESVQDMDTIYLGLLAGIWSDGRVRILDIYFENSKTANPETKFVQYTHAAFEISFRDTVPTCLQWLSATTLAVTTASGTIAYWTLSHSSAFAPSSHPAGNPYNPPPRFHRVVADTYIITLQSGFPSQPHVVSIGTASGLSILIDLRDPSADTCLSPRGRVFNTTQAWHEHTQSFVHPDEYHLLRHNPLRRFYMNFNTMRLESQIVRCATSPVHPGILVGGADGTVIASNPFMRFLNYKLSPWQQTWFRHEWRRSVSEIPLPIGPQFSAPLSQLSSRPTTPLSDLDAVPDGVLNKPLVRITEGYKVQQINLINSQKPGKEKAVERSLLTIHEEKSAISVLAWNPNLRYGTWAVAGMADGLLRIEDVGV</sequence>
<dbReference type="GO" id="GO:0005634">
    <property type="term" value="C:nucleus"/>
    <property type="evidence" value="ECO:0007669"/>
    <property type="project" value="UniProtKB-SubCell"/>
</dbReference>
<evidence type="ECO:0000256" key="4">
    <source>
        <dbReference type="SAM" id="MobiDB-lite"/>
    </source>
</evidence>
<keyword evidence="3" id="KW-0539">Nucleus</keyword>
<dbReference type="GO" id="GO:0006383">
    <property type="term" value="P:transcription by RNA polymerase III"/>
    <property type="evidence" value="ECO:0007669"/>
    <property type="project" value="TreeGrafter"/>
</dbReference>
<keyword evidence="2" id="KW-0804">Transcription</keyword>
<dbReference type="EMBL" id="ML996318">
    <property type="protein sequence ID" value="KAF2727673.1"/>
    <property type="molecule type" value="Genomic_DNA"/>
</dbReference>
<evidence type="ECO:0008006" key="7">
    <source>
        <dbReference type="Google" id="ProtNLM"/>
    </source>
</evidence>
<dbReference type="SUPFAM" id="SSF50978">
    <property type="entry name" value="WD40 repeat-like"/>
    <property type="match status" value="1"/>
</dbReference>
<evidence type="ECO:0000256" key="3">
    <source>
        <dbReference type="ARBA" id="ARBA00023242"/>
    </source>
</evidence>
<dbReference type="InterPro" id="IPR052416">
    <property type="entry name" value="GTF3C_component"/>
</dbReference>
<feature type="region of interest" description="Disordered" evidence="4">
    <location>
        <begin position="71"/>
        <end position="119"/>
    </location>
</feature>
<name>A0A9P4QLI2_9PLEO</name>
<reference evidence="5" key="1">
    <citation type="journal article" date="2020" name="Stud. Mycol.">
        <title>101 Dothideomycetes genomes: a test case for predicting lifestyles and emergence of pathogens.</title>
        <authorList>
            <person name="Haridas S."/>
            <person name="Albert R."/>
            <person name="Binder M."/>
            <person name="Bloem J."/>
            <person name="Labutti K."/>
            <person name="Salamov A."/>
            <person name="Andreopoulos B."/>
            <person name="Baker S."/>
            <person name="Barry K."/>
            <person name="Bills G."/>
            <person name="Bluhm B."/>
            <person name="Cannon C."/>
            <person name="Castanera R."/>
            <person name="Culley D."/>
            <person name="Daum C."/>
            <person name="Ezra D."/>
            <person name="Gonzalez J."/>
            <person name="Henrissat B."/>
            <person name="Kuo A."/>
            <person name="Liang C."/>
            <person name="Lipzen A."/>
            <person name="Lutzoni F."/>
            <person name="Magnuson J."/>
            <person name="Mondo S."/>
            <person name="Nolan M."/>
            <person name="Ohm R."/>
            <person name="Pangilinan J."/>
            <person name="Park H.-J."/>
            <person name="Ramirez L."/>
            <person name="Alfaro M."/>
            <person name="Sun H."/>
            <person name="Tritt A."/>
            <person name="Yoshinaga Y."/>
            <person name="Zwiers L.-H."/>
            <person name="Turgeon B."/>
            <person name="Goodwin S."/>
            <person name="Spatafora J."/>
            <person name="Crous P."/>
            <person name="Grigoriev I."/>
        </authorList>
    </citation>
    <scope>NUCLEOTIDE SEQUENCE</scope>
    <source>
        <strain evidence="5">CBS 125425</strain>
    </source>
</reference>
<accession>A0A9P4QLI2</accession>
<gene>
    <name evidence="5" type="ORF">EJ04DRAFT_505324</name>
</gene>
<dbReference type="GO" id="GO:0000127">
    <property type="term" value="C:transcription factor TFIIIC complex"/>
    <property type="evidence" value="ECO:0007669"/>
    <property type="project" value="TreeGrafter"/>
</dbReference>